<dbReference type="EMBL" id="KQ971314">
    <property type="protein sequence ID" value="KYB29032.1"/>
    <property type="molecule type" value="Genomic_DNA"/>
</dbReference>
<reference evidence="1 2" key="1">
    <citation type="journal article" date="2008" name="Nature">
        <title>The genome of the model beetle and pest Tribolium castaneum.</title>
        <authorList>
            <consortium name="Tribolium Genome Sequencing Consortium"/>
            <person name="Richards S."/>
            <person name="Gibbs R.A."/>
            <person name="Weinstock G.M."/>
            <person name="Brown S.J."/>
            <person name="Denell R."/>
            <person name="Beeman R.W."/>
            <person name="Gibbs R."/>
            <person name="Beeman R.W."/>
            <person name="Brown S.J."/>
            <person name="Bucher G."/>
            <person name="Friedrich M."/>
            <person name="Grimmelikhuijzen C.J."/>
            <person name="Klingler M."/>
            <person name="Lorenzen M."/>
            <person name="Richards S."/>
            <person name="Roth S."/>
            <person name="Schroder R."/>
            <person name="Tautz D."/>
            <person name="Zdobnov E.M."/>
            <person name="Muzny D."/>
            <person name="Gibbs R.A."/>
            <person name="Weinstock G.M."/>
            <person name="Attaway T."/>
            <person name="Bell S."/>
            <person name="Buhay C.J."/>
            <person name="Chandrabose M.N."/>
            <person name="Chavez D."/>
            <person name="Clerk-Blankenburg K.P."/>
            <person name="Cree A."/>
            <person name="Dao M."/>
            <person name="Davis C."/>
            <person name="Chacko J."/>
            <person name="Dinh H."/>
            <person name="Dugan-Rocha S."/>
            <person name="Fowler G."/>
            <person name="Garner T.T."/>
            <person name="Garnes J."/>
            <person name="Gnirke A."/>
            <person name="Hawes A."/>
            <person name="Hernandez J."/>
            <person name="Hines S."/>
            <person name="Holder M."/>
            <person name="Hume J."/>
            <person name="Jhangiani S.N."/>
            <person name="Joshi V."/>
            <person name="Khan Z.M."/>
            <person name="Jackson L."/>
            <person name="Kovar C."/>
            <person name="Kowis A."/>
            <person name="Lee S."/>
            <person name="Lewis L.R."/>
            <person name="Margolis J."/>
            <person name="Morgan M."/>
            <person name="Nazareth L.V."/>
            <person name="Nguyen N."/>
            <person name="Okwuonu G."/>
            <person name="Parker D."/>
            <person name="Richards S."/>
            <person name="Ruiz S.J."/>
            <person name="Santibanez J."/>
            <person name="Savard J."/>
            <person name="Scherer S.E."/>
            <person name="Schneider B."/>
            <person name="Sodergren E."/>
            <person name="Tautz D."/>
            <person name="Vattahil S."/>
            <person name="Villasana D."/>
            <person name="White C.S."/>
            <person name="Wright R."/>
            <person name="Park Y."/>
            <person name="Beeman R.W."/>
            <person name="Lord J."/>
            <person name="Oppert B."/>
            <person name="Lorenzen M."/>
            <person name="Brown S."/>
            <person name="Wang L."/>
            <person name="Savard J."/>
            <person name="Tautz D."/>
            <person name="Richards S."/>
            <person name="Weinstock G."/>
            <person name="Gibbs R.A."/>
            <person name="Liu Y."/>
            <person name="Worley K."/>
            <person name="Weinstock G."/>
            <person name="Elsik C.G."/>
            <person name="Reese J.T."/>
            <person name="Elhaik E."/>
            <person name="Landan G."/>
            <person name="Graur D."/>
            <person name="Arensburger P."/>
            <person name="Atkinson P."/>
            <person name="Beeman R.W."/>
            <person name="Beidler J."/>
            <person name="Brown S.J."/>
            <person name="Demuth J.P."/>
            <person name="Drury D.W."/>
            <person name="Du Y.Z."/>
            <person name="Fujiwara H."/>
            <person name="Lorenzen M."/>
            <person name="Maselli V."/>
            <person name="Osanai M."/>
            <person name="Park Y."/>
            <person name="Robertson H.M."/>
            <person name="Tu Z."/>
            <person name="Wang J.J."/>
            <person name="Wang S."/>
            <person name="Richards S."/>
            <person name="Song H."/>
            <person name="Zhang L."/>
            <person name="Sodergren E."/>
            <person name="Werner D."/>
            <person name="Stanke M."/>
            <person name="Morgenstern B."/>
            <person name="Solovyev V."/>
            <person name="Kosarev P."/>
            <person name="Brown G."/>
            <person name="Chen H.C."/>
            <person name="Ermolaeva O."/>
            <person name="Hlavina W."/>
            <person name="Kapustin Y."/>
            <person name="Kiryutin B."/>
            <person name="Kitts P."/>
            <person name="Maglott D."/>
            <person name="Pruitt K."/>
            <person name="Sapojnikov V."/>
            <person name="Souvorov A."/>
            <person name="Mackey A.J."/>
            <person name="Waterhouse R.M."/>
            <person name="Wyder S."/>
            <person name="Zdobnov E.M."/>
            <person name="Zdobnov E.M."/>
            <person name="Wyder S."/>
            <person name="Kriventseva E.V."/>
            <person name="Kadowaki T."/>
            <person name="Bork P."/>
            <person name="Aranda M."/>
            <person name="Bao R."/>
            <person name="Beermann A."/>
            <person name="Berns N."/>
            <person name="Bolognesi R."/>
            <person name="Bonneton F."/>
            <person name="Bopp D."/>
            <person name="Brown S.J."/>
            <person name="Bucher G."/>
            <person name="Butts T."/>
            <person name="Chaumot A."/>
            <person name="Denell R.E."/>
            <person name="Ferrier D.E."/>
            <person name="Friedrich M."/>
            <person name="Gordon C.M."/>
            <person name="Jindra M."/>
            <person name="Klingler M."/>
            <person name="Lan Q."/>
            <person name="Lattorff H.M."/>
            <person name="Laudet V."/>
            <person name="von Levetsow C."/>
            <person name="Liu Z."/>
            <person name="Lutz R."/>
            <person name="Lynch J.A."/>
            <person name="da Fonseca R.N."/>
            <person name="Posnien N."/>
            <person name="Reuter R."/>
            <person name="Roth S."/>
            <person name="Savard J."/>
            <person name="Schinko J.B."/>
            <person name="Schmitt C."/>
            <person name="Schoppmeier M."/>
            <person name="Schroder R."/>
            <person name="Shippy T.D."/>
            <person name="Simonnet F."/>
            <person name="Marques-Souza H."/>
            <person name="Tautz D."/>
            <person name="Tomoyasu Y."/>
            <person name="Trauner J."/>
            <person name="Van der Zee M."/>
            <person name="Vervoort M."/>
            <person name="Wittkopp N."/>
            <person name="Wimmer E.A."/>
            <person name="Yang X."/>
            <person name="Jones A.K."/>
            <person name="Sattelle D.B."/>
            <person name="Ebert P.R."/>
            <person name="Nelson D."/>
            <person name="Scott J.G."/>
            <person name="Beeman R.W."/>
            <person name="Muthukrishnan S."/>
            <person name="Kramer K.J."/>
            <person name="Arakane Y."/>
            <person name="Beeman R.W."/>
            <person name="Zhu Q."/>
            <person name="Hogenkamp D."/>
            <person name="Dixit R."/>
            <person name="Oppert B."/>
            <person name="Jiang H."/>
            <person name="Zou Z."/>
            <person name="Marshall J."/>
            <person name="Elpidina E."/>
            <person name="Vinokurov K."/>
            <person name="Oppert C."/>
            <person name="Zou Z."/>
            <person name="Evans J."/>
            <person name="Lu Z."/>
            <person name="Zhao P."/>
            <person name="Sumathipala N."/>
            <person name="Altincicek B."/>
            <person name="Vilcinskas A."/>
            <person name="Williams M."/>
            <person name="Hultmark D."/>
            <person name="Hetru C."/>
            <person name="Jiang H."/>
            <person name="Grimmelikhuijzen C.J."/>
            <person name="Hauser F."/>
            <person name="Cazzamali G."/>
            <person name="Williamson M."/>
            <person name="Park Y."/>
            <person name="Li B."/>
            <person name="Tanaka Y."/>
            <person name="Predel R."/>
            <person name="Neupert S."/>
            <person name="Schachtner J."/>
            <person name="Verleyen P."/>
            <person name="Raible F."/>
            <person name="Bork P."/>
            <person name="Friedrich M."/>
            <person name="Walden K.K."/>
            <person name="Robertson H.M."/>
            <person name="Angeli S."/>
            <person name="Foret S."/>
            <person name="Bucher G."/>
            <person name="Schuetz S."/>
            <person name="Maleszka R."/>
            <person name="Wimmer E.A."/>
            <person name="Beeman R.W."/>
            <person name="Lorenzen M."/>
            <person name="Tomoyasu Y."/>
            <person name="Miller S.C."/>
            <person name="Grossmann D."/>
            <person name="Bucher G."/>
        </authorList>
    </citation>
    <scope>NUCLEOTIDE SEQUENCE [LARGE SCALE GENOMIC DNA]</scope>
    <source>
        <strain evidence="1 2">Georgia GA2</strain>
    </source>
</reference>
<sequence>MILSVTLFSRDASVVLQYSIITRGLLNTCWLPCSCVDEA</sequence>
<organism evidence="1 2">
    <name type="scientific">Tribolium castaneum</name>
    <name type="common">Red flour beetle</name>
    <dbReference type="NCBI Taxonomy" id="7070"/>
    <lineage>
        <taxon>Eukaryota</taxon>
        <taxon>Metazoa</taxon>
        <taxon>Ecdysozoa</taxon>
        <taxon>Arthropoda</taxon>
        <taxon>Hexapoda</taxon>
        <taxon>Insecta</taxon>
        <taxon>Pterygota</taxon>
        <taxon>Neoptera</taxon>
        <taxon>Endopterygota</taxon>
        <taxon>Coleoptera</taxon>
        <taxon>Polyphaga</taxon>
        <taxon>Cucujiformia</taxon>
        <taxon>Tenebrionidae</taxon>
        <taxon>Tenebrionidae incertae sedis</taxon>
        <taxon>Tribolium</taxon>
    </lineage>
</organism>
<evidence type="ECO:0000313" key="2">
    <source>
        <dbReference type="Proteomes" id="UP000007266"/>
    </source>
</evidence>
<gene>
    <name evidence="1" type="primary">AUGUSTUS-3.0.2_34568</name>
    <name evidence="1" type="ORF">TcasGA2_TC034568</name>
</gene>
<keyword evidence="2" id="KW-1185">Reference proteome</keyword>
<accession>A0A139WM73</accession>
<dbReference type="Proteomes" id="UP000007266">
    <property type="component" value="Linkage group 2"/>
</dbReference>
<proteinExistence type="predicted"/>
<dbReference type="InParanoid" id="A0A139WM73"/>
<reference evidence="1 2" key="2">
    <citation type="journal article" date="2010" name="Nucleic Acids Res.">
        <title>BeetleBase in 2010: revisions to provide comprehensive genomic information for Tribolium castaneum.</title>
        <authorList>
            <person name="Kim H.S."/>
            <person name="Murphy T."/>
            <person name="Xia J."/>
            <person name="Caragea D."/>
            <person name="Park Y."/>
            <person name="Beeman R.W."/>
            <person name="Lorenzen M.D."/>
            <person name="Butcher S."/>
            <person name="Manak J.R."/>
            <person name="Brown S.J."/>
        </authorList>
    </citation>
    <scope>GENOME REANNOTATION</scope>
    <source>
        <strain evidence="1 2">Georgia GA2</strain>
    </source>
</reference>
<dbReference type="AlphaFoldDB" id="A0A139WM73"/>
<protein>
    <submittedName>
        <fullName evidence="1">Uncharacterized protein</fullName>
    </submittedName>
</protein>
<evidence type="ECO:0000313" key="1">
    <source>
        <dbReference type="EMBL" id="KYB29032.1"/>
    </source>
</evidence>
<name>A0A139WM73_TRICA</name>